<feature type="region of interest" description="Disordered" evidence="1">
    <location>
        <begin position="44"/>
        <end position="193"/>
    </location>
</feature>
<feature type="region of interest" description="Disordered" evidence="1">
    <location>
        <begin position="1"/>
        <end position="23"/>
    </location>
</feature>
<dbReference type="STRING" id="383855.M3AP66"/>
<feature type="compositionally biased region" description="Gly residues" evidence="1">
    <location>
        <begin position="143"/>
        <end position="162"/>
    </location>
</feature>
<proteinExistence type="predicted"/>
<feature type="domain" description="WW" evidence="2">
    <location>
        <begin position="16"/>
        <end position="50"/>
    </location>
</feature>
<dbReference type="InterPro" id="IPR036020">
    <property type="entry name" value="WW_dom_sf"/>
</dbReference>
<organism evidence="3 4">
    <name type="scientific">Pseudocercospora fijiensis (strain CIRAD86)</name>
    <name type="common">Black leaf streak disease fungus</name>
    <name type="synonym">Mycosphaerella fijiensis</name>
    <dbReference type="NCBI Taxonomy" id="383855"/>
    <lineage>
        <taxon>Eukaryota</taxon>
        <taxon>Fungi</taxon>
        <taxon>Dikarya</taxon>
        <taxon>Ascomycota</taxon>
        <taxon>Pezizomycotina</taxon>
        <taxon>Dothideomycetes</taxon>
        <taxon>Dothideomycetidae</taxon>
        <taxon>Mycosphaerellales</taxon>
        <taxon>Mycosphaerellaceae</taxon>
        <taxon>Pseudocercospora</taxon>
    </lineage>
</organism>
<evidence type="ECO:0000259" key="2">
    <source>
        <dbReference type="PROSITE" id="PS50020"/>
    </source>
</evidence>
<feature type="compositionally biased region" description="Low complexity" evidence="1">
    <location>
        <begin position="86"/>
        <end position="103"/>
    </location>
</feature>
<dbReference type="AlphaFoldDB" id="M3AP66"/>
<dbReference type="RefSeq" id="XP_007923684.1">
    <property type="nucleotide sequence ID" value="XM_007925493.1"/>
</dbReference>
<keyword evidence="4" id="KW-1185">Reference proteome</keyword>
<accession>M3AP66</accession>
<dbReference type="Pfam" id="PF00397">
    <property type="entry name" value="WW"/>
    <property type="match status" value="1"/>
</dbReference>
<protein>
    <recommendedName>
        <fullName evidence="2">WW domain-containing protein</fullName>
    </recommendedName>
</protein>
<name>M3AP66_PSEFD</name>
<dbReference type="KEGG" id="pfj:MYCFIDRAFT_89114"/>
<dbReference type="SUPFAM" id="SSF51045">
    <property type="entry name" value="WW domain"/>
    <property type="match status" value="1"/>
</dbReference>
<evidence type="ECO:0000313" key="3">
    <source>
        <dbReference type="EMBL" id="EME86391.1"/>
    </source>
</evidence>
<dbReference type="Gene3D" id="2.20.70.10">
    <property type="match status" value="1"/>
</dbReference>
<dbReference type="PROSITE" id="PS01159">
    <property type="entry name" value="WW_DOMAIN_1"/>
    <property type="match status" value="1"/>
</dbReference>
<reference evidence="3 4" key="1">
    <citation type="journal article" date="2012" name="PLoS Pathog.">
        <title>Diverse lifestyles and strategies of plant pathogenesis encoded in the genomes of eighteen Dothideomycetes fungi.</title>
        <authorList>
            <person name="Ohm R.A."/>
            <person name="Feau N."/>
            <person name="Henrissat B."/>
            <person name="Schoch C.L."/>
            <person name="Horwitz B.A."/>
            <person name="Barry K.W."/>
            <person name="Condon B.J."/>
            <person name="Copeland A.C."/>
            <person name="Dhillon B."/>
            <person name="Glaser F."/>
            <person name="Hesse C.N."/>
            <person name="Kosti I."/>
            <person name="LaButti K."/>
            <person name="Lindquist E.A."/>
            <person name="Lucas S."/>
            <person name="Salamov A.A."/>
            <person name="Bradshaw R.E."/>
            <person name="Ciuffetti L."/>
            <person name="Hamelin R.C."/>
            <person name="Kema G.H.J."/>
            <person name="Lawrence C."/>
            <person name="Scott J.A."/>
            <person name="Spatafora J.W."/>
            <person name="Turgeon B.G."/>
            <person name="de Wit P.J.G.M."/>
            <person name="Zhong S."/>
            <person name="Goodwin S.B."/>
            <person name="Grigoriev I.V."/>
        </authorList>
    </citation>
    <scope>NUCLEOTIDE SEQUENCE [LARGE SCALE GENOMIC DNA]</scope>
    <source>
        <strain evidence="3 4">CIRAD86</strain>
    </source>
</reference>
<dbReference type="HOGENOM" id="CLU_681730_0_0_1"/>
<dbReference type="VEuPathDB" id="FungiDB:MYCFIDRAFT_89114"/>
<dbReference type="OrthoDB" id="2367685at2759"/>
<gene>
    <name evidence="3" type="ORF">MYCFIDRAFT_89114</name>
</gene>
<feature type="region of interest" description="Disordered" evidence="1">
    <location>
        <begin position="230"/>
        <end position="255"/>
    </location>
</feature>
<feature type="compositionally biased region" description="Low complexity" evidence="1">
    <location>
        <begin position="163"/>
        <end position="185"/>
    </location>
</feature>
<dbReference type="PROSITE" id="PS50020">
    <property type="entry name" value="WW_DOMAIN_2"/>
    <property type="match status" value="1"/>
</dbReference>
<dbReference type="SMART" id="SM00456">
    <property type="entry name" value="WW"/>
    <property type="match status" value="1"/>
</dbReference>
<dbReference type="GeneID" id="19342777"/>
<sequence>MAEPSTPDAGPDHAPPSLPPGWIAQWDAKSRKYYFVQISTGESTWDVPQMAAPNVPTPGSTPAGQSPFPNPDESSRGVGGQEGDRSLSSSLLNSVLGGNKQSSGGLGGLASSVLGGGSHSSSNQGHGSSSGLGGIASSFLGGSSHGGSGSGGQHGSSGGLGGMASSFLGGSSTHGSSGQSGSSGHSSGGLGGLMDHILAKHRQRLTNLQGSKEDINHNLEATILPGISKRRSTSSKLKIPMDSSLDTSKDSATTHRSNMVSNRIMAKRHRISKLVAMEAHLQANNQRHKISTASNSKADTINSRRRQTNTKVVMELPAMISKADTGRTKTTAGSNRIHLHHSTEAHNTELLMTRVDIRLTAHLSSKAMAAAAAMEANINHHRQILAGDRIVNDGMCCILHMEGI</sequence>
<evidence type="ECO:0000256" key="1">
    <source>
        <dbReference type="SAM" id="MobiDB-lite"/>
    </source>
</evidence>
<dbReference type="Proteomes" id="UP000016932">
    <property type="component" value="Unassembled WGS sequence"/>
</dbReference>
<feature type="compositionally biased region" description="Gly residues" evidence="1">
    <location>
        <begin position="104"/>
        <end position="118"/>
    </location>
</feature>
<dbReference type="InterPro" id="IPR001202">
    <property type="entry name" value="WW_dom"/>
</dbReference>
<dbReference type="EMBL" id="KB446556">
    <property type="protein sequence ID" value="EME86391.1"/>
    <property type="molecule type" value="Genomic_DNA"/>
</dbReference>
<dbReference type="CDD" id="cd00201">
    <property type="entry name" value="WW"/>
    <property type="match status" value="1"/>
</dbReference>
<dbReference type="eggNOG" id="ENOG502S4HG">
    <property type="taxonomic scope" value="Eukaryota"/>
</dbReference>
<evidence type="ECO:0000313" key="4">
    <source>
        <dbReference type="Proteomes" id="UP000016932"/>
    </source>
</evidence>